<evidence type="ECO:0000313" key="1">
    <source>
        <dbReference type="Proteomes" id="UP000887565"/>
    </source>
</evidence>
<keyword evidence="1" id="KW-1185">Reference proteome</keyword>
<accession>A0A915I2J8</accession>
<name>A0A915I2J8_ROMCU</name>
<dbReference type="WBParaSite" id="nRc.2.0.1.t08357-RA">
    <property type="protein sequence ID" value="nRc.2.0.1.t08357-RA"/>
    <property type="gene ID" value="nRc.2.0.1.g08357"/>
</dbReference>
<evidence type="ECO:0000313" key="2">
    <source>
        <dbReference type="WBParaSite" id="nRc.2.0.1.t08357-RA"/>
    </source>
</evidence>
<organism evidence="1 2">
    <name type="scientific">Romanomermis culicivorax</name>
    <name type="common">Nematode worm</name>
    <dbReference type="NCBI Taxonomy" id="13658"/>
    <lineage>
        <taxon>Eukaryota</taxon>
        <taxon>Metazoa</taxon>
        <taxon>Ecdysozoa</taxon>
        <taxon>Nematoda</taxon>
        <taxon>Enoplea</taxon>
        <taxon>Dorylaimia</taxon>
        <taxon>Mermithida</taxon>
        <taxon>Mermithoidea</taxon>
        <taxon>Mermithidae</taxon>
        <taxon>Romanomermis</taxon>
    </lineage>
</organism>
<proteinExistence type="predicted"/>
<sequence>MVIETNGARVAIVTVVGGISATGRRSQQSRWQQVPPGREIMPAQQGYGMVGFAMILEVDLLDIGDFVWLWEQ</sequence>
<reference evidence="2" key="1">
    <citation type="submission" date="2022-11" db="UniProtKB">
        <authorList>
            <consortium name="WormBaseParasite"/>
        </authorList>
    </citation>
    <scope>IDENTIFICATION</scope>
</reference>
<dbReference type="Proteomes" id="UP000887565">
    <property type="component" value="Unplaced"/>
</dbReference>
<dbReference type="AlphaFoldDB" id="A0A915I2J8"/>
<protein>
    <submittedName>
        <fullName evidence="2">Uncharacterized protein</fullName>
    </submittedName>
</protein>